<reference evidence="4" key="2">
    <citation type="submission" date="2020-09" db="EMBL/GenBank/DDBJ databases">
        <title>Reference genome assembly for Australian Ascochyta lentis isolate Al4.</title>
        <authorList>
            <person name="Lee R.C."/>
            <person name="Farfan-Caceres L.M."/>
            <person name="Debler J.W."/>
            <person name="Williams A.H."/>
            <person name="Henares B.M."/>
        </authorList>
    </citation>
    <scope>NUCLEOTIDE SEQUENCE</scope>
    <source>
        <strain evidence="4">Al4</strain>
    </source>
</reference>
<proteinExistence type="predicted"/>
<evidence type="ECO:0000313" key="4">
    <source>
        <dbReference type="EMBL" id="KAF9696768.1"/>
    </source>
</evidence>
<dbReference type="EMBL" id="RZGK01000009">
    <property type="protein sequence ID" value="KAF9696768.1"/>
    <property type="molecule type" value="Genomic_DNA"/>
</dbReference>
<keyword evidence="5" id="KW-1185">Reference proteome</keyword>
<dbReference type="InterPro" id="IPR013736">
    <property type="entry name" value="Xaa-Pro_dipept_C"/>
</dbReference>
<dbReference type="SMART" id="SM00939">
    <property type="entry name" value="PepX_C"/>
    <property type="match status" value="1"/>
</dbReference>
<evidence type="ECO:0000259" key="3">
    <source>
        <dbReference type="SMART" id="SM00939"/>
    </source>
</evidence>
<accession>A0A8H7J7B4</accession>
<dbReference type="Pfam" id="PF08530">
    <property type="entry name" value="PepX_C"/>
    <property type="match status" value="1"/>
</dbReference>
<evidence type="ECO:0000256" key="1">
    <source>
        <dbReference type="ARBA" id="ARBA00022801"/>
    </source>
</evidence>
<dbReference type="Proteomes" id="UP000651452">
    <property type="component" value="Unassembled WGS sequence"/>
</dbReference>
<dbReference type="AlphaFoldDB" id="A0A8H7J7B4"/>
<dbReference type="InterPro" id="IPR008979">
    <property type="entry name" value="Galactose-bd-like_sf"/>
</dbReference>
<dbReference type="Gene3D" id="1.10.3020.10">
    <property type="entry name" value="alpha-amino acid ester hydrolase ( Helical cap domain)"/>
    <property type="match status" value="1"/>
</dbReference>
<protein>
    <recommendedName>
        <fullName evidence="3">Xaa-Pro dipeptidyl-peptidase C-terminal domain-containing protein</fullName>
    </recommendedName>
</protein>
<dbReference type="NCBIfam" id="TIGR00976">
    <property type="entry name" value="CocE_NonD"/>
    <property type="match status" value="1"/>
</dbReference>
<dbReference type="Gene3D" id="3.40.50.1820">
    <property type="entry name" value="alpha/beta hydrolase"/>
    <property type="match status" value="1"/>
</dbReference>
<dbReference type="Gene3D" id="2.60.120.260">
    <property type="entry name" value="Galactose-binding domain-like"/>
    <property type="match status" value="1"/>
</dbReference>
<dbReference type="OrthoDB" id="416441at2759"/>
<keyword evidence="1" id="KW-0378">Hydrolase</keyword>
<feature type="region of interest" description="Disordered" evidence="2">
    <location>
        <begin position="371"/>
        <end position="393"/>
    </location>
</feature>
<comment type="caution">
    <text evidence="4">The sequence shown here is derived from an EMBL/GenBank/DDBJ whole genome shotgun (WGS) entry which is preliminary data.</text>
</comment>
<reference evidence="4" key="1">
    <citation type="submission" date="2018-12" db="EMBL/GenBank/DDBJ databases">
        <authorList>
            <person name="Syme R.A."/>
            <person name="Farfan-Caceres L."/>
            <person name="Lichtenzveig J."/>
        </authorList>
    </citation>
    <scope>NUCLEOTIDE SEQUENCE</scope>
    <source>
        <strain evidence="4">Al4</strain>
    </source>
</reference>
<dbReference type="SUPFAM" id="SSF49785">
    <property type="entry name" value="Galactose-binding domain-like"/>
    <property type="match status" value="1"/>
</dbReference>
<evidence type="ECO:0000256" key="2">
    <source>
        <dbReference type="SAM" id="MobiDB-lite"/>
    </source>
</evidence>
<evidence type="ECO:0000313" key="5">
    <source>
        <dbReference type="Proteomes" id="UP000651452"/>
    </source>
</evidence>
<sequence>MPTTRSFTTTLIDRLAAHHLGFPPETTSYTTTPLRIPIATQSGQLELAADLYQPVSLPQNQNPLGTILIRSPYGRTTIFSLLSARPYAARGYTCLLVSSRGTFSSTGIFEPWRNEEEDGQAVVQWMRAQGWYTGTFATLGGSYLGFAQWAVLTSPPQDMVAAVVQCAPHDFAAQLWGAGALAGEWVAWAENVLAQEETGGLQIFRKLGTLERITAVLEQVALADSVKAHFRGRAPWIEFVVDHPDISDSFYDQFRLGEALERAETPIFLVSGWYDVFAAQTMEQYTRLRERGVKVALLVGPWNHMQVGLQSSVYQQSFSWLEEHLGKRKQEARKAAVQYFVTGAEEWRYAEKWPPPTSTQPLYLAPNNLLTNDPPSPEKTSSTFTFNPRQPTPTVGGNLLLSGGSKDDTSLTSRHDVLTFTTAVLKTAIEIAGKVTVQLHHSSTTPTADLFLRLSEVNAKGRSHNITETYRRLDAGRGEEGVVLHLNDCAHRFQKGTRIRLVVAGASFPQYAIPQGGGGDGGSVVHTVFHGSELVSKVVLPVV</sequence>
<dbReference type="Pfam" id="PF02129">
    <property type="entry name" value="Peptidase_S15"/>
    <property type="match status" value="1"/>
</dbReference>
<dbReference type="SUPFAM" id="SSF53474">
    <property type="entry name" value="alpha/beta-Hydrolases"/>
    <property type="match status" value="1"/>
</dbReference>
<organism evidence="4 5">
    <name type="scientific">Ascochyta lentis</name>
    <dbReference type="NCBI Taxonomy" id="205686"/>
    <lineage>
        <taxon>Eukaryota</taxon>
        <taxon>Fungi</taxon>
        <taxon>Dikarya</taxon>
        <taxon>Ascomycota</taxon>
        <taxon>Pezizomycotina</taxon>
        <taxon>Dothideomycetes</taxon>
        <taxon>Pleosporomycetidae</taxon>
        <taxon>Pleosporales</taxon>
        <taxon>Pleosporineae</taxon>
        <taxon>Didymellaceae</taxon>
        <taxon>Ascochyta</taxon>
    </lineage>
</organism>
<gene>
    <name evidence="4" type="ORF">EKO04_005189</name>
</gene>
<name>A0A8H7J7B4_9PLEO</name>
<dbReference type="InterPro" id="IPR000383">
    <property type="entry name" value="Xaa-Pro-like_dom"/>
</dbReference>
<dbReference type="InterPro" id="IPR029058">
    <property type="entry name" value="AB_hydrolase_fold"/>
</dbReference>
<dbReference type="GO" id="GO:0008239">
    <property type="term" value="F:dipeptidyl-peptidase activity"/>
    <property type="evidence" value="ECO:0007669"/>
    <property type="project" value="InterPro"/>
</dbReference>
<dbReference type="InterPro" id="IPR005674">
    <property type="entry name" value="CocE/Ser_esterase"/>
</dbReference>
<feature type="domain" description="Xaa-Pro dipeptidyl-peptidase C-terminal" evidence="3">
    <location>
        <begin position="318"/>
        <end position="539"/>
    </location>
</feature>